<dbReference type="AlphaFoldDB" id="K8P4K5"/>
<evidence type="ECO:0000313" key="3">
    <source>
        <dbReference type="Proteomes" id="UP000001095"/>
    </source>
</evidence>
<dbReference type="Proteomes" id="UP000001095">
    <property type="component" value="Unassembled WGS sequence"/>
</dbReference>
<proteinExistence type="predicted"/>
<feature type="compositionally biased region" description="Basic residues" evidence="1">
    <location>
        <begin position="66"/>
        <end position="79"/>
    </location>
</feature>
<sequence length="79" mass="8624">MTKQPSATQIARAERMRIAAKEGAEARAVFAARDVAIRKNMDRLKALRLAKEAEDAALAPAEPAPKKKRVAKKKVLAET</sequence>
<feature type="region of interest" description="Disordered" evidence="1">
    <location>
        <begin position="55"/>
        <end position="79"/>
    </location>
</feature>
<reference evidence="2 3" key="1">
    <citation type="submission" date="2012-04" db="EMBL/GenBank/DDBJ databases">
        <title>The Genome Sequence of Afipia clevelandensis ATCC 49720.</title>
        <authorList>
            <consortium name="The Broad Institute Genome Sequencing Platform"/>
            <person name="Earl A."/>
            <person name="Ward D."/>
            <person name="Feldgarden M."/>
            <person name="Gevers D."/>
            <person name="Huys G."/>
            <person name="Walker B."/>
            <person name="Young S.K."/>
            <person name="Zeng Q."/>
            <person name="Gargeya S."/>
            <person name="Fitzgerald M."/>
            <person name="Haas B."/>
            <person name="Abouelleil A."/>
            <person name="Alvarado L."/>
            <person name="Arachchi H.M."/>
            <person name="Berlin A."/>
            <person name="Chapman S.B."/>
            <person name="Goldberg J."/>
            <person name="Griggs A."/>
            <person name="Gujja S."/>
            <person name="Hansen M."/>
            <person name="Howarth C."/>
            <person name="Imamovic A."/>
            <person name="Larimer J."/>
            <person name="McCowen C."/>
            <person name="Montmayeur A."/>
            <person name="Murphy C."/>
            <person name="Neiman D."/>
            <person name="Pearson M."/>
            <person name="Priest M."/>
            <person name="Roberts A."/>
            <person name="Saif S."/>
            <person name="Shea T."/>
            <person name="Sisk P."/>
            <person name="Sykes S."/>
            <person name="Wortman J."/>
            <person name="Nusbaum C."/>
            <person name="Birren B."/>
        </authorList>
    </citation>
    <scope>NUCLEOTIDE SEQUENCE [LARGE SCALE GENOMIC DNA]</scope>
    <source>
        <strain evidence="2 3">ATCC 49720</strain>
    </source>
</reference>
<accession>K8P4K5</accession>
<organism evidence="2 3">
    <name type="scientific">Afipia clevelandensis ATCC 49720</name>
    <dbReference type="NCBI Taxonomy" id="883079"/>
    <lineage>
        <taxon>Bacteria</taxon>
        <taxon>Pseudomonadati</taxon>
        <taxon>Pseudomonadota</taxon>
        <taxon>Alphaproteobacteria</taxon>
        <taxon>Hyphomicrobiales</taxon>
        <taxon>Nitrobacteraceae</taxon>
        <taxon>Afipia</taxon>
    </lineage>
</organism>
<dbReference type="EMBL" id="AGWY01000008">
    <property type="protein sequence ID" value="EKS35659.1"/>
    <property type="molecule type" value="Genomic_DNA"/>
</dbReference>
<protein>
    <submittedName>
        <fullName evidence="2">Uncharacterized protein</fullName>
    </submittedName>
</protein>
<dbReference type="RefSeq" id="WP_002712737.1">
    <property type="nucleotide sequence ID" value="NZ_KB375281.1"/>
</dbReference>
<name>K8P4K5_9BRAD</name>
<comment type="caution">
    <text evidence="2">The sequence shown here is derived from an EMBL/GenBank/DDBJ whole genome shotgun (WGS) entry which is preliminary data.</text>
</comment>
<keyword evidence="3" id="KW-1185">Reference proteome</keyword>
<evidence type="ECO:0000313" key="2">
    <source>
        <dbReference type="EMBL" id="EKS35659.1"/>
    </source>
</evidence>
<dbReference type="PATRIC" id="fig|883079.3.peg.1898"/>
<evidence type="ECO:0000256" key="1">
    <source>
        <dbReference type="SAM" id="MobiDB-lite"/>
    </source>
</evidence>
<dbReference type="HOGENOM" id="CLU_163997_1_0_5"/>
<dbReference type="OrthoDB" id="8265707at2"/>
<gene>
    <name evidence="2" type="ORF">HMPREF9696_01871</name>
</gene>